<dbReference type="Pfam" id="PF14905">
    <property type="entry name" value="OMP_b-brl_3"/>
    <property type="match status" value="1"/>
</dbReference>
<dbReference type="Proteomes" id="UP000305751">
    <property type="component" value="Unassembled WGS sequence"/>
</dbReference>
<gene>
    <name evidence="3" type="ORF">E5356_12945</name>
</gene>
<evidence type="ECO:0000313" key="4">
    <source>
        <dbReference type="Proteomes" id="UP000305751"/>
    </source>
</evidence>
<evidence type="ECO:0000256" key="1">
    <source>
        <dbReference type="SAM" id="SignalP"/>
    </source>
</evidence>
<dbReference type="RefSeq" id="WP_136014532.1">
    <property type="nucleotide sequence ID" value="NZ_CAOVCO010000172.1"/>
</dbReference>
<evidence type="ECO:0000259" key="2">
    <source>
        <dbReference type="Pfam" id="PF14905"/>
    </source>
</evidence>
<dbReference type="EMBL" id="SRZA01000042">
    <property type="protein sequence ID" value="TGY01393.1"/>
    <property type="molecule type" value="Genomic_DNA"/>
</dbReference>
<dbReference type="SUPFAM" id="SSF56935">
    <property type="entry name" value="Porins"/>
    <property type="match status" value="1"/>
</dbReference>
<protein>
    <submittedName>
        <fullName evidence="3">Signal protein</fullName>
    </submittedName>
</protein>
<feature type="chain" id="PRO_5020420625" evidence="1">
    <location>
        <begin position="21"/>
        <end position="702"/>
    </location>
</feature>
<accession>A0A4S2AKN4</accession>
<keyword evidence="4" id="KW-1185">Reference proteome</keyword>
<name>A0A4S2AKN4_9BACE</name>
<keyword evidence="1" id="KW-0732">Signal</keyword>
<proteinExistence type="predicted"/>
<dbReference type="AlphaFoldDB" id="A0A4S2AKN4"/>
<feature type="signal peptide" evidence="1">
    <location>
        <begin position="1"/>
        <end position="20"/>
    </location>
</feature>
<sequence length="702" mass="80066">MKRISLLLPLCVCAWMPVAAQQEQQMQAPADSVKNIAYIDSIFKELPEVMITGERPIVKAEQGKLVYDLPRLLGNLPVDNAYDAVKNLPGVMDLGEGLMLGGQEVTVVINGKVTTLSTGQLNALLKSIPVSRIEKAEVMYSAPARYQVRGAMINLVLASGTGHEPSLQGELYTAFNQNHFESLAERGSLLYSGRKFSADLLYSYSYDRDRRETDKEALHTLADGSTHQMDMYENTISRNNSHQIRLGMDYAFTDQHLLSLVYTTAFTDSKHNATVIGAQNSLTNSHADNQLHNTKLDYQTPFGLKAGVEFTYYRSPGSQLLYSTLGNETMNFLSRDNQRINQWRFYAGQEHTLGKDWGLNYGMAYTTALDHSFQRYYEPGTETLLPDNNMQSHRREQTLNFYAGLSKSFGQKFSADISLAAEQYHTDIWNEWSFYPVANLTYTPAAGHMLQLSLSSDKEYPEYWSVQNATSYMGAYSEIQGNPLLKPAANYETTLSYILKGKYVFSAYCSYTKNNEMQTLYQSPDRLVEIYKFFNFDFSEQAGIMMAVPFKIKNWLDSRLTAVGLRYHQKDSDFWDISFDRKLYTFVLTMNNTFTLSTKPDLKLTLTGFYQNKMIQGTFDLPRSGNLNTALRYTFAKGKAQLTLKCDDIFNTSTISTRIRFGNQNVKNHYMRTTREFGISFNYKFGGYKEKKREEIDTSRFK</sequence>
<feature type="domain" description="Outer membrane protein beta-barrel" evidence="2">
    <location>
        <begin position="304"/>
        <end position="683"/>
    </location>
</feature>
<comment type="caution">
    <text evidence="3">The sequence shown here is derived from an EMBL/GenBank/DDBJ whole genome shotgun (WGS) entry which is preliminary data.</text>
</comment>
<evidence type="ECO:0000313" key="3">
    <source>
        <dbReference type="EMBL" id="TGY01393.1"/>
    </source>
</evidence>
<reference evidence="3 4" key="1">
    <citation type="submission" date="2019-04" db="EMBL/GenBank/DDBJ databases">
        <title>Microbes associate with the intestines of laboratory mice.</title>
        <authorList>
            <person name="Navarre W."/>
            <person name="Wong E."/>
            <person name="Huang K."/>
            <person name="Tropini C."/>
            <person name="Ng K."/>
            <person name="Yu B."/>
        </authorList>
    </citation>
    <scope>NUCLEOTIDE SEQUENCE [LARGE SCALE GENOMIC DNA]</scope>
    <source>
        <strain evidence="3 4">NM70_E10</strain>
    </source>
</reference>
<organism evidence="3 4">
    <name type="scientific">Bacteroides acidifaciens</name>
    <dbReference type="NCBI Taxonomy" id="85831"/>
    <lineage>
        <taxon>Bacteria</taxon>
        <taxon>Pseudomonadati</taxon>
        <taxon>Bacteroidota</taxon>
        <taxon>Bacteroidia</taxon>
        <taxon>Bacteroidales</taxon>
        <taxon>Bacteroidaceae</taxon>
        <taxon>Bacteroides</taxon>
    </lineage>
</organism>
<dbReference type="InterPro" id="IPR041700">
    <property type="entry name" value="OMP_b-brl_3"/>
</dbReference>